<organism evidence="1 2">
    <name type="scientific">Levilactobacillus suantsaii</name>
    <dbReference type="NCBI Taxonomy" id="2292255"/>
    <lineage>
        <taxon>Bacteria</taxon>
        <taxon>Bacillati</taxon>
        <taxon>Bacillota</taxon>
        <taxon>Bacilli</taxon>
        <taxon>Lactobacillales</taxon>
        <taxon>Lactobacillaceae</taxon>
        <taxon>Levilactobacillus</taxon>
    </lineage>
</organism>
<sequence>MIFGVDGQNPLTLTVMTLGGVAVPSISAFADAEGISSVTKIDYQSMNSDQLGNLIDTYDMDNLTTNQENVVSIYSAKPRDELKAEVSQSAPATITTPRFQSKAALGLMARLAAKYGKVYVSKTLPKIVYKKVAKLIGKKVSQAKFLHIWNNTIGVATGAALESAIAKGLKACGVPKGIANTAATIIATAVGLSVKWDTWKKLLSFYI</sequence>
<keyword evidence="2" id="KW-1185">Reference proteome</keyword>
<evidence type="ECO:0000313" key="2">
    <source>
        <dbReference type="Proteomes" id="UP000290602"/>
    </source>
</evidence>
<dbReference type="EMBL" id="QXIL01000006">
    <property type="protein sequence ID" value="RXI79065.1"/>
    <property type="molecule type" value="Genomic_DNA"/>
</dbReference>
<gene>
    <name evidence="1" type="ORF">DXH47_04605</name>
</gene>
<reference evidence="1 2" key="1">
    <citation type="submission" date="2018-08" db="EMBL/GenBank/DDBJ databases">
        <title>Lactobacillus suantsai sp. nov., isolated from traditional fermented suan-tsai in Taiwan.</title>
        <authorList>
            <person name="Huang C.-H."/>
        </authorList>
    </citation>
    <scope>NUCLEOTIDE SEQUENCE [LARGE SCALE GENOMIC DNA]</scope>
    <source>
        <strain evidence="1 2">BCRC 12945</strain>
    </source>
</reference>
<dbReference type="AlphaFoldDB" id="A0A4Q0VI42"/>
<evidence type="ECO:0000313" key="1">
    <source>
        <dbReference type="EMBL" id="RXI79065.1"/>
    </source>
</evidence>
<proteinExistence type="predicted"/>
<comment type="caution">
    <text evidence="1">The sequence shown here is derived from an EMBL/GenBank/DDBJ whole genome shotgun (WGS) entry which is preliminary data.</text>
</comment>
<name>A0A4Q0VI42_9LACO</name>
<protein>
    <submittedName>
        <fullName evidence="1">Uncharacterized protein</fullName>
    </submittedName>
</protein>
<dbReference type="Proteomes" id="UP000290602">
    <property type="component" value="Unassembled WGS sequence"/>
</dbReference>
<accession>A0A4Q0VI42</accession>